<dbReference type="Pfam" id="PF13378">
    <property type="entry name" value="MR_MLE_C"/>
    <property type="match status" value="1"/>
</dbReference>
<evidence type="ECO:0000256" key="4">
    <source>
        <dbReference type="ARBA" id="ARBA00023235"/>
    </source>
</evidence>
<dbReference type="SFLD" id="SFLDF00009">
    <property type="entry name" value="o-succinylbenzoate_synthase"/>
    <property type="match status" value="1"/>
</dbReference>
<feature type="domain" description="Mandelate racemase/muconate lactonizing enzyme C-terminal" evidence="6">
    <location>
        <begin position="141"/>
        <end position="237"/>
    </location>
</feature>
<dbReference type="InterPro" id="IPR029017">
    <property type="entry name" value="Enolase-like_N"/>
</dbReference>
<reference evidence="8" key="1">
    <citation type="journal article" date="2019" name="Int. J. Syst. Evol. Microbiol.">
        <title>The Global Catalogue of Microorganisms (GCM) 10K type strain sequencing project: providing services to taxonomists for standard genome sequencing and annotation.</title>
        <authorList>
            <consortium name="The Broad Institute Genomics Platform"/>
            <consortium name="The Broad Institute Genome Sequencing Center for Infectious Disease"/>
            <person name="Wu L."/>
            <person name="Ma J."/>
        </authorList>
    </citation>
    <scope>NUCLEOTIDE SEQUENCE [LARGE SCALE GENOMIC DNA]</scope>
    <source>
        <strain evidence="8">CGMCC 1.13718</strain>
    </source>
</reference>
<dbReference type="PANTHER" id="PTHR48073">
    <property type="entry name" value="O-SUCCINYLBENZOATE SYNTHASE-RELATED"/>
    <property type="match status" value="1"/>
</dbReference>
<dbReference type="InterPro" id="IPR013341">
    <property type="entry name" value="Mandelate_racemase_N_dom"/>
</dbReference>
<dbReference type="EC" id="5.1.1.-" evidence="5"/>
<keyword evidence="8" id="KW-1185">Reference proteome</keyword>
<dbReference type="RefSeq" id="WP_193194386.1">
    <property type="nucleotide sequence ID" value="NZ_JACZFR010000059.1"/>
</dbReference>
<sequence>MQITSIEIANLNVALKHPISTPLGALDAARNVVVKIITDSGIFGWGEASPFAPITGDSQESNHIAAQQLARLLLGRDPLAIEVRMAEINAFTTGEPSVRSAFDMALYDIAAKAAGLPLYRFLGGERREIRTDLTIGIQSRVEDTLALADKTLAAGFNAIKLKVGRPGLVDVDHVAAVRELAGPDVAIKIDSNQGWDFPTAVANLRAMQDLGVEYSEQPLAAWDIGGLARLRDRVNLPICADESLFTHCDALKLLVAGAADYLNIKLGKAGGIHMGLRINAIAEAAGASCMIGCFAESRLGMSAAAHLAMARPNIRFLDLDTAYQFAVDPVGGGVRYDDTIGGLMHLPDTPGHGAEIDERHLQRLCRIAV</sequence>
<evidence type="ECO:0000256" key="1">
    <source>
        <dbReference type="ARBA" id="ARBA00008031"/>
    </source>
</evidence>
<evidence type="ECO:0000313" key="8">
    <source>
        <dbReference type="Proteomes" id="UP001596425"/>
    </source>
</evidence>
<keyword evidence="2 5" id="KW-0479">Metal-binding</keyword>
<dbReference type="Pfam" id="PF02746">
    <property type="entry name" value="MR_MLE_N"/>
    <property type="match status" value="1"/>
</dbReference>
<dbReference type="SFLD" id="SFLDS00001">
    <property type="entry name" value="Enolase"/>
    <property type="match status" value="1"/>
</dbReference>
<evidence type="ECO:0000313" key="7">
    <source>
        <dbReference type="EMBL" id="MFC6631963.1"/>
    </source>
</evidence>
<dbReference type="SUPFAM" id="SSF51604">
    <property type="entry name" value="Enolase C-terminal domain-like"/>
    <property type="match status" value="1"/>
</dbReference>
<dbReference type="Gene3D" id="3.20.20.120">
    <property type="entry name" value="Enolase-like C-terminal domain"/>
    <property type="match status" value="1"/>
</dbReference>
<keyword evidence="3 5" id="KW-0460">Magnesium</keyword>
<dbReference type="InterPro" id="IPR036849">
    <property type="entry name" value="Enolase-like_C_sf"/>
</dbReference>
<dbReference type="CDD" id="cd03319">
    <property type="entry name" value="L-Ala-DL-Glu_epimerase"/>
    <property type="match status" value="1"/>
</dbReference>
<dbReference type="InterPro" id="IPR029065">
    <property type="entry name" value="Enolase_C-like"/>
</dbReference>
<dbReference type="EMBL" id="JBHSVR010000001">
    <property type="protein sequence ID" value="MFC6631963.1"/>
    <property type="molecule type" value="Genomic_DNA"/>
</dbReference>
<comment type="similarity">
    <text evidence="1 5">Belongs to the mandelate racemase/muconate lactonizing enzyme family.</text>
</comment>
<evidence type="ECO:0000259" key="6">
    <source>
        <dbReference type="SMART" id="SM00922"/>
    </source>
</evidence>
<evidence type="ECO:0000256" key="5">
    <source>
        <dbReference type="RuleBase" id="RU366006"/>
    </source>
</evidence>
<dbReference type="SFLD" id="SFLDG00180">
    <property type="entry name" value="muconate_cycloisomerase"/>
    <property type="match status" value="1"/>
</dbReference>
<evidence type="ECO:0000256" key="3">
    <source>
        <dbReference type="ARBA" id="ARBA00022842"/>
    </source>
</evidence>
<dbReference type="SMART" id="SM00922">
    <property type="entry name" value="MR_MLE"/>
    <property type="match status" value="1"/>
</dbReference>
<keyword evidence="4 5" id="KW-0413">Isomerase</keyword>
<protein>
    <recommendedName>
        <fullName evidence="5">Dipeptide epimerase</fullName>
        <ecNumber evidence="5">5.1.1.-</ecNumber>
    </recommendedName>
</protein>
<dbReference type="Gene3D" id="3.30.390.10">
    <property type="entry name" value="Enolase-like, N-terminal domain"/>
    <property type="match status" value="1"/>
</dbReference>
<dbReference type="InterPro" id="IPR013342">
    <property type="entry name" value="Mandelate_racemase_C"/>
</dbReference>
<dbReference type="SUPFAM" id="SSF54826">
    <property type="entry name" value="Enolase N-terminal domain-like"/>
    <property type="match status" value="1"/>
</dbReference>
<dbReference type="InterPro" id="IPR034603">
    <property type="entry name" value="Dipeptide_epimerase"/>
</dbReference>
<comment type="caution">
    <text evidence="7">The sequence shown here is derived from an EMBL/GenBank/DDBJ whole genome shotgun (WGS) entry which is preliminary data.</text>
</comment>
<organism evidence="7 8">
    <name type="scientific">Microbulbifer taiwanensis</name>
    <dbReference type="NCBI Taxonomy" id="986746"/>
    <lineage>
        <taxon>Bacteria</taxon>
        <taxon>Pseudomonadati</taxon>
        <taxon>Pseudomonadota</taxon>
        <taxon>Gammaproteobacteria</taxon>
        <taxon>Cellvibrionales</taxon>
        <taxon>Microbulbiferaceae</taxon>
        <taxon>Microbulbifer</taxon>
    </lineage>
</organism>
<gene>
    <name evidence="7" type="ORF">ACFQBM_01650</name>
</gene>
<dbReference type="PANTHER" id="PTHR48073:SF2">
    <property type="entry name" value="O-SUCCINYLBENZOATE SYNTHASE"/>
    <property type="match status" value="1"/>
</dbReference>
<evidence type="ECO:0000256" key="2">
    <source>
        <dbReference type="ARBA" id="ARBA00022723"/>
    </source>
</evidence>
<accession>A0ABW1YJA0</accession>
<name>A0ABW1YJA0_9GAMM</name>
<proteinExistence type="inferred from homology"/>
<comment type="cofactor">
    <cofactor evidence="5">
        <name>Mg(2+)</name>
        <dbReference type="ChEBI" id="CHEBI:18420"/>
    </cofactor>
    <text evidence="5">Binds 1 Mg(2+) ion per subunit.</text>
</comment>
<dbReference type="Proteomes" id="UP001596425">
    <property type="component" value="Unassembled WGS sequence"/>
</dbReference>